<evidence type="ECO:0000313" key="2">
    <source>
        <dbReference type="EMBL" id="PCG69047.1"/>
    </source>
</evidence>
<dbReference type="EMBL" id="NWSH01002148">
    <property type="protein sequence ID" value="PCG69047.1"/>
    <property type="molecule type" value="Genomic_DNA"/>
</dbReference>
<feature type="compositionally biased region" description="Basic and acidic residues" evidence="1">
    <location>
        <begin position="70"/>
        <end position="85"/>
    </location>
</feature>
<evidence type="ECO:0000256" key="1">
    <source>
        <dbReference type="SAM" id="MobiDB-lite"/>
    </source>
</evidence>
<organism evidence="2">
    <name type="scientific">Heliothis virescens</name>
    <name type="common">Tobacco budworm moth</name>
    <dbReference type="NCBI Taxonomy" id="7102"/>
    <lineage>
        <taxon>Eukaryota</taxon>
        <taxon>Metazoa</taxon>
        <taxon>Ecdysozoa</taxon>
        <taxon>Arthropoda</taxon>
        <taxon>Hexapoda</taxon>
        <taxon>Insecta</taxon>
        <taxon>Pterygota</taxon>
        <taxon>Neoptera</taxon>
        <taxon>Endopterygota</taxon>
        <taxon>Lepidoptera</taxon>
        <taxon>Glossata</taxon>
        <taxon>Ditrysia</taxon>
        <taxon>Noctuoidea</taxon>
        <taxon>Noctuidae</taxon>
        <taxon>Heliothinae</taxon>
        <taxon>Heliothis</taxon>
    </lineage>
</organism>
<proteinExistence type="predicted"/>
<name>A0A2A4JA96_HELVI</name>
<feature type="region of interest" description="Disordered" evidence="1">
    <location>
        <begin position="42"/>
        <end position="150"/>
    </location>
</feature>
<sequence>MKTHVEYDICDIPFDGYYAPPFQPKPKRFWCPLSRGFGPHDQRPPFDRFGHEHHHHWHGKPGAEFGPRFDQPHTDRDGRPSEHHWHGPPGFRPGPPGSHDFQRHGGEHPWFGRGPSDTPERSWGGPWGMFWGRPDQQRPGFGQGPPPQQS</sequence>
<reference evidence="2" key="1">
    <citation type="submission" date="2017-09" db="EMBL/GenBank/DDBJ databases">
        <title>Contemporary evolution of a Lepidopteran species, Heliothis virescens, in response to modern agricultural practices.</title>
        <authorList>
            <person name="Fritz M.L."/>
            <person name="Deyonke A.M."/>
            <person name="Papanicolaou A."/>
            <person name="Micinski S."/>
            <person name="Westbrook J."/>
            <person name="Gould F."/>
        </authorList>
    </citation>
    <scope>NUCLEOTIDE SEQUENCE [LARGE SCALE GENOMIC DNA]</scope>
    <source>
        <strain evidence="2">HvINT-</strain>
        <tissue evidence="2">Whole body</tissue>
    </source>
</reference>
<comment type="caution">
    <text evidence="2">The sequence shown here is derived from an EMBL/GenBank/DDBJ whole genome shotgun (WGS) entry which is preliminary data.</text>
</comment>
<gene>
    <name evidence="2" type="ORF">B5V51_4563</name>
</gene>
<protein>
    <submittedName>
        <fullName evidence="2">Uncharacterized protein</fullName>
    </submittedName>
</protein>
<accession>A0A2A4JA96</accession>
<dbReference type="AlphaFoldDB" id="A0A2A4JA96"/>